<dbReference type="OrthoDB" id="2559672at2"/>
<protein>
    <submittedName>
        <fullName evidence="2">Helix-turn-helix domain-containing protein</fullName>
    </submittedName>
</protein>
<dbReference type="Proteomes" id="UP000198253">
    <property type="component" value="Chromosome I"/>
</dbReference>
<dbReference type="GO" id="GO:0003700">
    <property type="term" value="F:DNA-binding transcription factor activity"/>
    <property type="evidence" value="ECO:0007669"/>
    <property type="project" value="InterPro"/>
</dbReference>
<dbReference type="Pfam" id="PF12833">
    <property type="entry name" value="HTH_18"/>
    <property type="match status" value="1"/>
</dbReference>
<accession>A0A1C4YNF5</accession>
<dbReference type="Gene3D" id="1.10.10.60">
    <property type="entry name" value="Homeodomain-like"/>
    <property type="match status" value="1"/>
</dbReference>
<proteinExistence type="predicted"/>
<dbReference type="InParanoid" id="A0A1C4YNF5"/>
<name>A0A1C4YNF5_MICEC</name>
<dbReference type="PROSITE" id="PS01124">
    <property type="entry name" value="HTH_ARAC_FAMILY_2"/>
    <property type="match status" value="1"/>
</dbReference>
<feature type="domain" description="HTH araC/xylS-type" evidence="1">
    <location>
        <begin position="153"/>
        <end position="222"/>
    </location>
</feature>
<gene>
    <name evidence="2" type="ORF">GA0070618_4186</name>
</gene>
<dbReference type="RefSeq" id="WP_143740418.1">
    <property type="nucleotide sequence ID" value="NZ_LT607413.1"/>
</dbReference>
<dbReference type="AlphaFoldDB" id="A0A1C4YNF5"/>
<evidence type="ECO:0000313" key="2">
    <source>
        <dbReference type="EMBL" id="SCF22293.1"/>
    </source>
</evidence>
<dbReference type="GO" id="GO:0043565">
    <property type="term" value="F:sequence-specific DNA binding"/>
    <property type="evidence" value="ECO:0007669"/>
    <property type="project" value="InterPro"/>
</dbReference>
<keyword evidence="3" id="KW-1185">Reference proteome</keyword>
<dbReference type="SMART" id="SM00342">
    <property type="entry name" value="HTH_ARAC"/>
    <property type="match status" value="1"/>
</dbReference>
<dbReference type="EMBL" id="LT607413">
    <property type="protein sequence ID" value="SCF22293.1"/>
    <property type="molecule type" value="Genomic_DNA"/>
</dbReference>
<sequence length="253" mass="26865">MGLLITSRSSESPWISSVWASRSAGVSQMTSVASETWGLVFWESDGTSYAAVTGPEEHTRTAPVPAEARFVGIQFAVGTALRMAPTSSFVNSGLELPDTTAGRFWLDGARWPTPRVDDDAEALVARLVRTGVLVRDPLVTAALDGRHPVAGSRTLERRFRTVTGLTRSAVGQIERARTAADLLSCGEEVSVVVGLLGYYDEPHLARALRRYVGRTAGQLRGGLGGAIGLSHLSDDVVHGLEDAVGVGGRVAQR</sequence>
<evidence type="ECO:0000313" key="3">
    <source>
        <dbReference type="Proteomes" id="UP000198253"/>
    </source>
</evidence>
<organism evidence="2 3">
    <name type="scientific">Micromonospora echinospora</name>
    <name type="common">Micromonospora purpurea</name>
    <dbReference type="NCBI Taxonomy" id="1877"/>
    <lineage>
        <taxon>Bacteria</taxon>
        <taxon>Bacillati</taxon>
        <taxon>Actinomycetota</taxon>
        <taxon>Actinomycetes</taxon>
        <taxon>Micromonosporales</taxon>
        <taxon>Micromonosporaceae</taxon>
        <taxon>Micromonospora</taxon>
    </lineage>
</organism>
<reference evidence="3" key="1">
    <citation type="submission" date="2016-06" db="EMBL/GenBank/DDBJ databases">
        <authorList>
            <person name="Varghese N."/>
            <person name="Submissions Spin"/>
        </authorList>
    </citation>
    <scope>NUCLEOTIDE SEQUENCE [LARGE SCALE GENOMIC DNA]</scope>
    <source>
        <strain evidence="3">DSM 43816</strain>
    </source>
</reference>
<evidence type="ECO:0000259" key="1">
    <source>
        <dbReference type="PROSITE" id="PS01124"/>
    </source>
</evidence>
<dbReference type="InterPro" id="IPR018060">
    <property type="entry name" value="HTH_AraC"/>
</dbReference>